<accession>A0A0N4UKL5</accession>
<protein>
    <submittedName>
        <fullName evidence="4">DUF19 domain-containing protein</fullName>
    </submittedName>
</protein>
<dbReference type="OrthoDB" id="5912690at2759"/>
<evidence type="ECO:0000313" key="2">
    <source>
        <dbReference type="Proteomes" id="UP000038040"/>
    </source>
</evidence>
<organism evidence="2 4">
    <name type="scientific">Dracunculus medinensis</name>
    <name type="common">Guinea worm</name>
    <dbReference type="NCBI Taxonomy" id="318479"/>
    <lineage>
        <taxon>Eukaryota</taxon>
        <taxon>Metazoa</taxon>
        <taxon>Ecdysozoa</taxon>
        <taxon>Nematoda</taxon>
        <taxon>Chromadorea</taxon>
        <taxon>Rhabditida</taxon>
        <taxon>Spirurina</taxon>
        <taxon>Dracunculoidea</taxon>
        <taxon>Dracunculidae</taxon>
        <taxon>Dracunculus</taxon>
    </lineage>
</organism>
<sequence length="172" mass="19947">MIDKLIRAFDECVLEHRKQCPKHITINLVDASYGFLCNDGYDIFMRNAECLMELDQRPSVKHCHDETLIDIERANRDTSLTMAQKLERMCDALNFFSGCVRLPIRHNCGVSAWTVIHRVLRDTTNTLMPSCTFTGNARKKQKPEMDQAISNDMNLPRMDLRKFPIEVIFPKL</sequence>
<evidence type="ECO:0000313" key="4">
    <source>
        <dbReference type="WBParaSite" id="DME_0000828801-mRNA-1"/>
    </source>
</evidence>
<gene>
    <name evidence="1" type="ORF">DME_LOCUS2318</name>
</gene>
<reference evidence="4" key="1">
    <citation type="submission" date="2017-02" db="UniProtKB">
        <authorList>
            <consortium name="WormBaseParasite"/>
        </authorList>
    </citation>
    <scope>IDENTIFICATION</scope>
</reference>
<dbReference type="WBParaSite" id="DME_0000828801-mRNA-1">
    <property type="protein sequence ID" value="DME_0000828801-mRNA-1"/>
    <property type="gene ID" value="DME_0000828801"/>
</dbReference>
<dbReference type="EMBL" id="UYYG01000054">
    <property type="protein sequence ID" value="VDN52345.1"/>
    <property type="molecule type" value="Genomic_DNA"/>
</dbReference>
<dbReference type="PANTHER" id="PTHR37431">
    <property type="entry name" value="PROTEIN CBG06927"/>
    <property type="match status" value="1"/>
</dbReference>
<evidence type="ECO:0000313" key="1">
    <source>
        <dbReference type="EMBL" id="VDN52345.1"/>
    </source>
</evidence>
<dbReference type="AlphaFoldDB" id="A0A0N4UKL5"/>
<dbReference type="Proteomes" id="UP000274756">
    <property type="component" value="Unassembled WGS sequence"/>
</dbReference>
<dbReference type="Proteomes" id="UP000038040">
    <property type="component" value="Unplaced"/>
</dbReference>
<proteinExistence type="predicted"/>
<evidence type="ECO:0000313" key="3">
    <source>
        <dbReference type="Proteomes" id="UP000274756"/>
    </source>
</evidence>
<name>A0A0N4UKL5_DRAME</name>
<reference evidence="1 3" key="2">
    <citation type="submission" date="2018-11" db="EMBL/GenBank/DDBJ databases">
        <authorList>
            <consortium name="Pathogen Informatics"/>
        </authorList>
    </citation>
    <scope>NUCLEOTIDE SEQUENCE [LARGE SCALE GENOMIC DNA]</scope>
</reference>
<dbReference type="PANTHER" id="PTHR37431:SF3">
    <property type="entry name" value="DUF19 DOMAIN-CONTAINING PROTEIN"/>
    <property type="match status" value="1"/>
</dbReference>
<keyword evidence="3" id="KW-1185">Reference proteome</keyword>